<evidence type="ECO:0000259" key="11">
    <source>
        <dbReference type="PROSITE" id="PS50102"/>
    </source>
</evidence>
<dbReference type="RefSeq" id="XP_017674522.1">
    <property type="nucleotide sequence ID" value="XM_017819033.1"/>
</dbReference>
<evidence type="ECO:0000256" key="3">
    <source>
        <dbReference type="ARBA" id="ARBA00009621"/>
    </source>
</evidence>
<feature type="domain" description="RRM" evidence="11">
    <location>
        <begin position="434"/>
        <end position="512"/>
    </location>
</feature>
<evidence type="ECO:0000256" key="1">
    <source>
        <dbReference type="ARBA" id="ARBA00004123"/>
    </source>
</evidence>
<evidence type="ECO:0000256" key="8">
    <source>
        <dbReference type="ARBA" id="ARBA00023242"/>
    </source>
</evidence>
<keyword evidence="7 9" id="KW-0694">RNA-binding</keyword>
<dbReference type="FunFam" id="3.30.70.330:FF:000010">
    <property type="entry name" value="CUGBP Elav-like family member 4 isoform 3"/>
    <property type="match status" value="1"/>
</dbReference>
<feature type="compositionally biased region" description="Polar residues" evidence="10">
    <location>
        <begin position="9"/>
        <end position="43"/>
    </location>
</feature>
<dbReference type="PANTHER" id="PTHR24012">
    <property type="entry name" value="RNA BINDING PROTEIN"/>
    <property type="match status" value="1"/>
</dbReference>
<reference evidence="13" key="1">
    <citation type="submission" date="2025-08" db="UniProtKB">
        <authorList>
            <consortium name="RefSeq"/>
        </authorList>
    </citation>
    <scope>IDENTIFICATION</scope>
</reference>
<comment type="similarity">
    <text evidence="3">Belongs to the CELF/BRUNOL family.</text>
</comment>
<keyword evidence="12" id="KW-1185">Reference proteome</keyword>
<dbReference type="GO" id="GO:0006397">
    <property type="term" value="P:mRNA processing"/>
    <property type="evidence" value="ECO:0007669"/>
    <property type="project" value="UniProtKB-KW"/>
</dbReference>
<dbReference type="CDD" id="cd12632">
    <property type="entry name" value="RRM1_CELF3_4_5_6"/>
    <property type="match status" value="1"/>
</dbReference>
<name>A0A6J0HJ39_9PASS</name>
<feature type="domain" description="RRM" evidence="11">
    <location>
        <begin position="140"/>
        <end position="220"/>
    </location>
</feature>
<dbReference type="InterPro" id="IPR012677">
    <property type="entry name" value="Nucleotide-bd_a/b_plait_sf"/>
</dbReference>
<dbReference type="AlphaFoldDB" id="A0A6J0HJ39"/>
<dbReference type="OrthoDB" id="410044at2759"/>
<dbReference type="GeneID" id="108499328"/>
<keyword evidence="8" id="KW-0539">Nucleus</keyword>
<dbReference type="CTD" id="56853"/>
<protein>
    <submittedName>
        <fullName evidence="13">CUGBP Elav-like family member 4 isoform X4</fullName>
    </submittedName>
</protein>
<sequence length="519" mass="56042">MYIKMATLANGQPDNTSLSSNHSNPSTNGHMNGLNHSPGNPSTIPMKDHDAIKLFIGQIPRNLDEKDLKPLFEEFGKIYELTVLKDRFTGMHKGCAFLTYCERESALKAQSALHEQKTLPGMNRPIQVKPADSESRGEDRKLFVGMLNKQQSEDDVRRLFEAFGNIEECTILRGPDGNSKGCAFVKYSSHAEAQAAINALHGSQTMPGASSSLVVKFADTDKERTMRRMQQMAGQMGMFNPMAIQFGAYGAYAQALMQQQAAIMASVAQGGYLNPMAAFAAAQMQQMAALNMNGLAAAPMTPTSGGSTPPGITAPAVPSIPSPIGVNGFTGLPPQANGQPAAEAVFANGIHPYPGVWHQISFQEAPTFASSKPCLQPHLCAAQSPTAADPLQQAYAGVQQYAAAYPAAYGQISQAFPQPPPMIPQQQREGPEGCNLFIYHLPQEFGDAELMQMFLPFGNVISSKVFVDRATNQSKCFGFVSFDNPASAQAAIQAMNGFQIGMKRLKVQLKRPKDANRPY</sequence>
<dbReference type="GO" id="GO:0005737">
    <property type="term" value="C:cytoplasm"/>
    <property type="evidence" value="ECO:0007669"/>
    <property type="project" value="UniProtKB-SubCell"/>
</dbReference>
<keyword evidence="6" id="KW-0677">Repeat</keyword>
<dbReference type="SMART" id="SM00360">
    <property type="entry name" value="RRM"/>
    <property type="match status" value="3"/>
</dbReference>
<evidence type="ECO:0000256" key="2">
    <source>
        <dbReference type="ARBA" id="ARBA00004496"/>
    </source>
</evidence>
<dbReference type="SUPFAM" id="SSF54928">
    <property type="entry name" value="RNA-binding domain, RBD"/>
    <property type="match status" value="2"/>
</dbReference>
<evidence type="ECO:0000256" key="7">
    <source>
        <dbReference type="ARBA" id="ARBA00022884"/>
    </source>
</evidence>
<organism evidence="12 13">
    <name type="scientific">Lepidothrix coronata</name>
    <name type="common">blue-crowned manakin</name>
    <dbReference type="NCBI Taxonomy" id="321398"/>
    <lineage>
        <taxon>Eukaryota</taxon>
        <taxon>Metazoa</taxon>
        <taxon>Chordata</taxon>
        <taxon>Craniata</taxon>
        <taxon>Vertebrata</taxon>
        <taxon>Euteleostomi</taxon>
        <taxon>Archelosauria</taxon>
        <taxon>Archosauria</taxon>
        <taxon>Dinosauria</taxon>
        <taxon>Saurischia</taxon>
        <taxon>Theropoda</taxon>
        <taxon>Coelurosauria</taxon>
        <taxon>Aves</taxon>
        <taxon>Neognathae</taxon>
        <taxon>Neoaves</taxon>
        <taxon>Telluraves</taxon>
        <taxon>Australaves</taxon>
        <taxon>Passeriformes</taxon>
        <taxon>Pipridae</taxon>
        <taxon>Lepidothrix</taxon>
    </lineage>
</organism>
<dbReference type="CDD" id="cd12635">
    <property type="entry name" value="RRM2_CELF3_4_5_6"/>
    <property type="match status" value="1"/>
</dbReference>
<dbReference type="InterPro" id="IPR035979">
    <property type="entry name" value="RBD_domain_sf"/>
</dbReference>
<evidence type="ECO:0000256" key="10">
    <source>
        <dbReference type="SAM" id="MobiDB-lite"/>
    </source>
</evidence>
<evidence type="ECO:0000256" key="6">
    <source>
        <dbReference type="ARBA" id="ARBA00022737"/>
    </source>
</evidence>
<evidence type="ECO:0000256" key="5">
    <source>
        <dbReference type="ARBA" id="ARBA00022664"/>
    </source>
</evidence>
<keyword evidence="5" id="KW-0507">mRNA processing</keyword>
<dbReference type="FunFam" id="3.30.70.330:FF:000007">
    <property type="entry name" value="CUGBP Elav-like family member 4 isoform 3"/>
    <property type="match status" value="1"/>
</dbReference>
<dbReference type="GO" id="GO:0003723">
    <property type="term" value="F:RNA binding"/>
    <property type="evidence" value="ECO:0007669"/>
    <property type="project" value="UniProtKB-UniRule"/>
</dbReference>
<dbReference type="Proteomes" id="UP000504624">
    <property type="component" value="Unplaced"/>
</dbReference>
<comment type="subcellular location">
    <subcellularLocation>
        <location evidence="2">Cytoplasm</location>
    </subcellularLocation>
    <subcellularLocation>
        <location evidence="1">Nucleus</location>
    </subcellularLocation>
</comment>
<dbReference type="FunFam" id="3.30.70.330:FF:000069">
    <property type="entry name" value="CUGBP Elav-like family member 5 isoform X1"/>
    <property type="match status" value="1"/>
</dbReference>
<dbReference type="InterPro" id="IPR000504">
    <property type="entry name" value="RRM_dom"/>
</dbReference>
<evidence type="ECO:0000313" key="12">
    <source>
        <dbReference type="Proteomes" id="UP000504624"/>
    </source>
</evidence>
<accession>A0A6J0HJ39</accession>
<evidence type="ECO:0000256" key="9">
    <source>
        <dbReference type="PROSITE-ProRule" id="PRU00176"/>
    </source>
</evidence>
<dbReference type="InterPro" id="IPR034648">
    <property type="entry name" value="CELF3/4/5/6_RRM1"/>
</dbReference>
<dbReference type="Gene3D" id="3.30.70.330">
    <property type="match status" value="3"/>
</dbReference>
<keyword evidence="4" id="KW-0963">Cytoplasm</keyword>
<dbReference type="CDD" id="cd12639">
    <property type="entry name" value="RRM3_CELF3_4_5_6"/>
    <property type="match status" value="1"/>
</dbReference>
<proteinExistence type="inferred from homology"/>
<gene>
    <name evidence="13" type="primary">CELF4</name>
</gene>
<dbReference type="GO" id="GO:0005634">
    <property type="term" value="C:nucleus"/>
    <property type="evidence" value="ECO:0007669"/>
    <property type="project" value="UniProtKB-SubCell"/>
</dbReference>
<feature type="domain" description="RRM" evidence="11">
    <location>
        <begin position="52"/>
        <end position="133"/>
    </location>
</feature>
<evidence type="ECO:0000256" key="4">
    <source>
        <dbReference type="ARBA" id="ARBA00022490"/>
    </source>
</evidence>
<dbReference type="PROSITE" id="PS50102">
    <property type="entry name" value="RRM"/>
    <property type="match status" value="3"/>
</dbReference>
<feature type="region of interest" description="Disordered" evidence="10">
    <location>
        <begin position="9"/>
        <end position="46"/>
    </location>
</feature>
<evidence type="ECO:0000313" key="13">
    <source>
        <dbReference type="RefSeq" id="XP_017674522.1"/>
    </source>
</evidence>
<dbReference type="Pfam" id="PF00076">
    <property type="entry name" value="RRM_1"/>
    <property type="match status" value="3"/>
</dbReference>